<evidence type="ECO:0000313" key="21">
    <source>
        <dbReference type="EMBL" id="CAA6803533.1"/>
    </source>
</evidence>
<dbReference type="EC" id="2.4.1.129" evidence="21"/>
<dbReference type="InterPro" id="IPR001264">
    <property type="entry name" value="Glyco_trans_51"/>
</dbReference>
<keyword evidence="7" id="KW-0645">Protease</keyword>
<dbReference type="GO" id="GO:0071555">
    <property type="term" value="P:cell wall organization"/>
    <property type="evidence" value="ECO:0007669"/>
    <property type="project" value="UniProtKB-KW"/>
</dbReference>
<dbReference type="Pfam" id="PF00905">
    <property type="entry name" value="Transpeptidase"/>
    <property type="match status" value="1"/>
</dbReference>
<dbReference type="EMBL" id="CACVAW010000010">
    <property type="protein sequence ID" value="CAA6803533.1"/>
    <property type="molecule type" value="Genomic_DNA"/>
</dbReference>
<name>A0A6S6S704_9BACT</name>
<keyword evidence="5" id="KW-1003">Cell membrane</keyword>
<dbReference type="PANTHER" id="PTHR32282:SF11">
    <property type="entry name" value="PENICILLIN-BINDING PROTEIN 1B"/>
    <property type="match status" value="1"/>
</dbReference>
<feature type="domain" description="Glycosyl transferase family 51" evidence="20">
    <location>
        <begin position="54"/>
        <end position="230"/>
    </location>
</feature>
<keyword evidence="18" id="KW-1133">Transmembrane helix</keyword>
<evidence type="ECO:0000256" key="13">
    <source>
        <dbReference type="ARBA" id="ARBA00023136"/>
    </source>
</evidence>
<dbReference type="Gene3D" id="1.10.3810.10">
    <property type="entry name" value="Biosynthetic peptidoglycan transglycosylase-like"/>
    <property type="match status" value="1"/>
</dbReference>
<dbReference type="Gene3D" id="3.40.710.10">
    <property type="entry name" value="DD-peptidase/beta-lactamase superfamily"/>
    <property type="match status" value="1"/>
</dbReference>
<dbReference type="GO" id="GO:0006508">
    <property type="term" value="P:proteolysis"/>
    <property type="evidence" value="ECO:0007669"/>
    <property type="project" value="UniProtKB-KW"/>
</dbReference>
<proteinExistence type="inferred from homology"/>
<comment type="pathway">
    <text evidence="2">Cell wall biogenesis; peptidoglycan biosynthesis.</text>
</comment>
<sequence>MLKIIAKAVFYLLFFSAIIIGLFVWNIYEKIQHKTQNLVDYKPKIATQIYDRNEKLIANIFQDHYRLYVPYDDIPPRVIEALVAIEDTVFFEHIGINFEAILRAILKDIKARKFAEGASTITQQLVKNTLLTRDKKIMRKIKEVLLAINIERKLTKEQILERYLNEIYFGNGFYGVKTAALGYFNKNLDELNLKEIAMLMGLPKAPSTYSPIKNYELSLSRANRVVNRMQTLGWITRNEYQRATKLKPKVYNNTLSNRKAPFISDEVLRNLSHIKDLKTGGYQIYTTVDITIQDMAQKSIKQGYDETIKRIQEQNLTKLKDGDKYDNNVTDLNGAMVVLENNTGEVLALVGGVDYKKSAFNRATQSKRQPGSAFKPFIYQYAINSGYSSVSKIPDISRTFEAKINGKRKLWKPQNYGKTNKGLISLEYALVHSRNLATINLVSEIGLQNLYNNMQEIGFTGVPMDLSITLGSFGISLLELSGVYTAFSNYGTMLEPILIKKIVDKKGNVQTFTNKQIPINDEAQAFLMIDIMKKVVDKGTGKKARVRGIEIAGKTGTSNNYVDALFCGFSPNIQAVVWYGRDTNKPIGHNESGGKVAAPVFKHFFEQYITYKPQDNREFRIPNEVKETYIDGKKVYFTNKSQIKYSNEEKILLDDDMIF</sequence>
<accession>A0A6S6S704</accession>
<dbReference type="GO" id="GO:0008360">
    <property type="term" value="P:regulation of cell shape"/>
    <property type="evidence" value="ECO:0007669"/>
    <property type="project" value="UniProtKB-KW"/>
</dbReference>
<evidence type="ECO:0000256" key="1">
    <source>
        <dbReference type="ARBA" id="ARBA00004236"/>
    </source>
</evidence>
<evidence type="ECO:0000256" key="15">
    <source>
        <dbReference type="ARBA" id="ARBA00023316"/>
    </source>
</evidence>
<dbReference type="UniPathway" id="UPA00219"/>
<evidence type="ECO:0000256" key="2">
    <source>
        <dbReference type="ARBA" id="ARBA00004752"/>
    </source>
</evidence>
<dbReference type="EC" id="3.4.-.-" evidence="21"/>
<dbReference type="SUPFAM" id="SSF56601">
    <property type="entry name" value="beta-lactamase/transpeptidase-like"/>
    <property type="match status" value="1"/>
</dbReference>
<dbReference type="SUPFAM" id="SSF53955">
    <property type="entry name" value="Lysozyme-like"/>
    <property type="match status" value="1"/>
</dbReference>
<keyword evidence="12" id="KW-0573">Peptidoglycan synthesis</keyword>
<keyword evidence="10 21" id="KW-0378">Hydrolase</keyword>
<evidence type="ECO:0000256" key="18">
    <source>
        <dbReference type="SAM" id="Phobius"/>
    </source>
</evidence>
<dbReference type="GO" id="GO:0009252">
    <property type="term" value="P:peptidoglycan biosynthetic process"/>
    <property type="evidence" value="ECO:0007669"/>
    <property type="project" value="UniProtKB-UniPathway"/>
</dbReference>
<feature type="transmembrane region" description="Helical" evidence="18">
    <location>
        <begin position="9"/>
        <end position="28"/>
    </location>
</feature>
<evidence type="ECO:0000256" key="8">
    <source>
        <dbReference type="ARBA" id="ARBA00022676"/>
    </source>
</evidence>
<keyword evidence="15" id="KW-0961">Cell wall biogenesis/degradation</keyword>
<gene>
    <name evidence="21" type="ORF">HELGO_WM2678</name>
</gene>
<comment type="catalytic activity">
    <reaction evidence="17">
        <text>[GlcNAc-(1-&gt;4)-Mur2Ac(oyl-L-Ala-gamma-D-Glu-L-Lys-D-Ala-D-Ala)](n)-di-trans,octa-cis-undecaprenyl diphosphate + beta-D-GlcNAc-(1-&gt;4)-Mur2Ac(oyl-L-Ala-gamma-D-Glu-L-Lys-D-Ala-D-Ala)-di-trans,octa-cis-undecaprenyl diphosphate = [GlcNAc-(1-&gt;4)-Mur2Ac(oyl-L-Ala-gamma-D-Glu-L-Lys-D-Ala-D-Ala)](n+1)-di-trans,octa-cis-undecaprenyl diphosphate + di-trans,octa-cis-undecaprenyl diphosphate + H(+)</text>
        <dbReference type="Rhea" id="RHEA:23708"/>
        <dbReference type="Rhea" id="RHEA-COMP:9602"/>
        <dbReference type="Rhea" id="RHEA-COMP:9603"/>
        <dbReference type="ChEBI" id="CHEBI:15378"/>
        <dbReference type="ChEBI" id="CHEBI:58405"/>
        <dbReference type="ChEBI" id="CHEBI:60033"/>
        <dbReference type="ChEBI" id="CHEBI:78435"/>
        <dbReference type="EC" id="2.4.99.28"/>
    </reaction>
</comment>
<evidence type="ECO:0000259" key="20">
    <source>
        <dbReference type="Pfam" id="PF00912"/>
    </source>
</evidence>
<dbReference type="GO" id="GO:0030288">
    <property type="term" value="C:outer membrane-bounded periplasmic space"/>
    <property type="evidence" value="ECO:0007669"/>
    <property type="project" value="TreeGrafter"/>
</dbReference>
<evidence type="ECO:0000256" key="4">
    <source>
        <dbReference type="ARBA" id="ARBA00007739"/>
    </source>
</evidence>
<feature type="domain" description="Penicillin-binding protein transpeptidase" evidence="19">
    <location>
        <begin position="334"/>
        <end position="605"/>
    </location>
</feature>
<dbReference type="GO" id="GO:0008658">
    <property type="term" value="F:penicillin binding"/>
    <property type="evidence" value="ECO:0007669"/>
    <property type="project" value="InterPro"/>
</dbReference>
<dbReference type="InterPro" id="IPR023346">
    <property type="entry name" value="Lysozyme-like_dom_sf"/>
</dbReference>
<dbReference type="InterPro" id="IPR036950">
    <property type="entry name" value="PBP_transglycosylase"/>
</dbReference>
<evidence type="ECO:0000259" key="19">
    <source>
        <dbReference type="Pfam" id="PF00905"/>
    </source>
</evidence>
<comment type="similarity">
    <text evidence="3">In the C-terminal section; belongs to the transpeptidase family.</text>
</comment>
<dbReference type="AlphaFoldDB" id="A0A6S6S704"/>
<evidence type="ECO:0000256" key="14">
    <source>
        <dbReference type="ARBA" id="ARBA00023268"/>
    </source>
</evidence>
<evidence type="ECO:0000256" key="9">
    <source>
        <dbReference type="ARBA" id="ARBA00022679"/>
    </source>
</evidence>
<dbReference type="PANTHER" id="PTHR32282">
    <property type="entry name" value="BINDING PROTEIN TRANSPEPTIDASE, PUTATIVE-RELATED"/>
    <property type="match status" value="1"/>
</dbReference>
<evidence type="ECO:0000256" key="7">
    <source>
        <dbReference type="ARBA" id="ARBA00022670"/>
    </source>
</evidence>
<evidence type="ECO:0000256" key="3">
    <source>
        <dbReference type="ARBA" id="ARBA00007090"/>
    </source>
</evidence>
<keyword evidence="9 21" id="KW-0808">Transferase</keyword>
<keyword evidence="6" id="KW-0121">Carboxypeptidase</keyword>
<dbReference type="NCBIfam" id="TIGR02074">
    <property type="entry name" value="PBP_1a_fam"/>
    <property type="match status" value="1"/>
</dbReference>
<protein>
    <submittedName>
        <fullName evidence="21">Multimodular transpeptidase-transglycosylase )</fullName>
        <ecNumber evidence="21">2.4.1.129</ecNumber>
        <ecNumber evidence="21">3.4.-.-</ecNumber>
    </submittedName>
</protein>
<dbReference type="GO" id="GO:0005886">
    <property type="term" value="C:plasma membrane"/>
    <property type="evidence" value="ECO:0007669"/>
    <property type="project" value="UniProtKB-SubCell"/>
</dbReference>
<dbReference type="GO" id="GO:0008955">
    <property type="term" value="F:peptidoglycan glycosyltransferase activity"/>
    <property type="evidence" value="ECO:0007669"/>
    <property type="project" value="UniProtKB-EC"/>
</dbReference>
<evidence type="ECO:0000256" key="17">
    <source>
        <dbReference type="ARBA" id="ARBA00049902"/>
    </source>
</evidence>
<comment type="catalytic activity">
    <reaction evidence="16">
        <text>Preferential cleavage: (Ac)2-L-Lys-D-Ala-|-D-Ala. Also transpeptidation of peptidyl-alanyl moieties that are N-acyl substituents of D-alanine.</text>
        <dbReference type="EC" id="3.4.16.4"/>
    </reaction>
</comment>
<evidence type="ECO:0000256" key="5">
    <source>
        <dbReference type="ARBA" id="ARBA00022475"/>
    </source>
</evidence>
<evidence type="ECO:0000256" key="11">
    <source>
        <dbReference type="ARBA" id="ARBA00022960"/>
    </source>
</evidence>
<organism evidence="21">
    <name type="scientific">uncultured Campylobacterales bacterium</name>
    <dbReference type="NCBI Taxonomy" id="352960"/>
    <lineage>
        <taxon>Bacteria</taxon>
        <taxon>Pseudomonadati</taxon>
        <taxon>Campylobacterota</taxon>
        <taxon>Epsilonproteobacteria</taxon>
        <taxon>Campylobacterales</taxon>
        <taxon>environmental samples</taxon>
    </lineage>
</organism>
<dbReference type="InterPro" id="IPR001460">
    <property type="entry name" value="PCN-bd_Tpept"/>
</dbReference>
<dbReference type="InterPro" id="IPR050396">
    <property type="entry name" value="Glycosyltr_51/Transpeptidase"/>
</dbReference>
<keyword evidence="14" id="KW-0511">Multifunctional enzyme</keyword>
<keyword evidence="18" id="KW-0812">Transmembrane</keyword>
<dbReference type="FunFam" id="1.10.3810.10:FF:000001">
    <property type="entry name" value="Penicillin-binding protein 1A"/>
    <property type="match status" value="1"/>
</dbReference>
<dbReference type="GO" id="GO:0009002">
    <property type="term" value="F:serine-type D-Ala-D-Ala carboxypeptidase activity"/>
    <property type="evidence" value="ECO:0007669"/>
    <property type="project" value="UniProtKB-EC"/>
</dbReference>
<reference evidence="21" key="1">
    <citation type="submission" date="2020-01" db="EMBL/GenBank/DDBJ databases">
        <authorList>
            <person name="Meier V. D."/>
            <person name="Meier V D."/>
        </authorList>
    </citation>
    <scope>NUCLEOTIDE SEQUENCE</scope>
    <source>
        <strain evidence="21">HLG_WM_MAG_12</strain>
    </source>
</reference>
<keyword evidence="11" id="KW-0133">Cell shape</keyword>
<dbReference type="Pfam" id="PF00912">
    <property type="entry name" value="Transgly"/>
    <property type="match status" value="1"/>
</dbReference>
<keyword evidence="13 18" id="KW-0472">Membrane</keyword>
<evidence type="ECO:0000256" key="6">
    <source>
        <dbReference type="ARBA" id="ARBA00022645"/>
    </source>
</evidence>
<dbReference type="InterPro" id="IPR012338">
    <property type="entry name" value="Beta-lactam/transpept-like"/>
</dbReference>
<comment type="subcellular location">
    <subcellularLocation>
        <location evidence="1">Cell membrane</location>
    </subcellularLocation>
</comment>
<evidence type="ECO:0000256" key="10">
    <source>
        <dbReference type="ARBA" id="ARBA00022801"/>
    </source>
</evidence>
<comment type="similarity">
    <text evidence="4">In the N-terminal section; belongs to the glycosyltransferase 51 family.</text>
</comment>
<keyword evidence="8 21" id="KW-0328">Glycosyltransferase</keyword>
<evidence type="ECO:0000256" key="16">
    <source>
        <dbReference type="ARBA" id="ARBA00034000"/>
    </source>
</evidence>
<evidence type="ECO:0000256" key="12">
    <source>
        <dbReference type="ARBA" id="ARBA00022984"/>
    </source>
</evidence>